<feature type="compositionally biased region" description="Low complexity" evidence="1">
    <location>
        <begin position="235"/>
        <end position="249"/>
    </location>
</feature>
<dbReference type="EMBL" id="MU866152">
    <property type="protein sequence ID" value="KAK4177909.1"/>
    <property type="molecule type" value="Genomic_DNA"/>
</dbReference>
<organism evidence="2 3">
    <name type="scientific">Triangularia setosa</name>
    <dbReference type="NCBI Taxonomy" id="2587417"/>
    <lineage>
        <taxon>Eukaryota</taxon>
        <taxon>Fungi</taxon>
        <taxon>Dikarya</taxon>
        <taxon>Ascomycota</taxon>
        <taxon>Pezizomycotina</taxon>
        <taxon>Sordariomycetes</taxon>
        <taxon>Sordariomycetidae</taxon>
        <taxon>Sordariales</taxon>
        <taxon>Podosporaceae</taxon>
        <taxon>Triangularia</taxon>
    </lineage>
</organism>
<dbReference type="AlphaFoldDB" id="A0AAN7A946"/>
<feature type="region of interest" description="Disordered" evidence="1">
    <location>
        <begin position="1"/>
        <end position="171"/>
    </location>
</feature>
<accession>A0AAN7A946</accession>
<feature type="region of interest" description="Disordered" evidence="1">
    <location>
        <begin position="204"/>
        <end position="278"/>
    </location>
</feature>
<feature type="compositionally biased region" description="Low complexity" evidence="1">
    <location>
        <begin position="133"/>
        <end position="143"/>
    </location>
</feature>
<dbReference type="PANTHER" id="PTHR39606">
    <property type="entry name" value="SURFACE PROTEIN, PUTATIVE-RELATED"/>
    <property type="match status" value="1"/>
</dbReference>
<gene>
    <name evidence="2" type="ORF">QBC36DRAFT_326064</name>
</gene>
<feature type="compositionally biased region" description="Basic and acidic residues" evidence="1">
    <location>
        <begin position="1"/>
        <end position="15"/>
    </location>
</feature>
<feature type="compositionally biased region" description="Gly residues" evidence="1">
    <location>
        <begin position="221"/>
        <end position="234"/>
    </location>
</feature>
<feature type="compositionally biased region" description="Low complexity" evidence="1">
    <location>
        <begin position="16"/>
        <end position="34"/>
    </location>
</feature>
<feature type="compositionally biased region" description="Polar residues" evidence="1">
    <location>
        <begin position="37"/>
        <end position="50"/>
    </location>
</feature>
<reference evidence="2" key="1">
    <citation type="journal article" date="2023" name="Mol. Phylogenet. Evol.">
        <title>Genome-scale phylogeny and comparative genomics of the fungal order Sordariales.</title>
        <authorList>
            <person name="Hensen N."/>
            <person name="Bonometti L."/>
            <person name="Westerberg I."/>
            <person name="Brannstrom I.O."/>
            <person name="Guillou S."/>
            <person name="Cros-Aarteil S."/>
            <person name="Calhoun S."/>
            <person name="Haridas S."/>
            <person name="Kuo A."/>
            <person name="Mondo S."/>
            <person name="Pangilinan J."/>
            <person name="Riley R."/>
            <person name="LaButti K."/>
            <person name="Andreopoulos B."/>
            <person name="Lipzen A."/>
            <person name="Chen C."/>
            <person name="Yan M."/>
            <person name="Daum C."/>
            <person name="Ng V."/>
            <person name="Clum A."/>
            <person name="Steindorff A."/>
            <person name="Ohm R.A."/>
            <person name="Martin F."/>
            <person name="Silar P."/>
            <person name="Natvig D.O."/>
            <person name="Lalanne C."/>
            <person name="Gautier V."/>
            <person name="Ament-Velasquez S.L."/>
            <person name="Kruys A."/>
            <person name="Hutchinson M.I."/>
            <person name="Powell A.J."/>
            <person name="Barry K."/>
            <person name="Miller A.N."/>
            <person name="Grigoriev I.V."/>
            <person name="Debuchy R."/>
            <person name="Gladieux P."/>
            <person name="Hiltunen Thoren M."/>
            <person name="Johannesson H."/>
        </authorList>
    </citation>
    <scope>NUCLEOTIDE SEQUENCE</scope>
    <source>
        <strain evidence="2">CBS 892.96</strain>
    </source>
</reference>
<keyword evidence="3" id="KW-1185">Reference proteome</keyword>
<sequence>MYNSTHERGVRHDPDAAINRNTNPNAAINPNLPASQMPLTYGQSASSGPAPTTAGHHKHDFLNKIDPAVDSTHDNQPLPPPPQHNNNNIPAGTYGPHKSRIANALDPRVDSDLDSSRNQHFSGGPAAAPPTMHGASSGPLSSHPGGGVPEGTYGPHSSRMANTLDPRVDSDADRHRGMEARYGGGNNIPEGTYGPHGSRVGNAMDPRVDSDRDRHHRGNTMAGGAGMAGSGGLGAAANLPGPAPNTAGPHKSDLLNKLDPRVDSKGGMTYRETERRGL</sequence>
<reference evidence="2" key="2">
    <citation type="submission" date="2023-05" db="EMBL/GenBank/DDBJ databases">
        <authorList>
            <consortium name="Lawrence Berkeley National Laboratory"/>
            <person name="Steindorff A."/>
            <person name="Hensen N."/>
            <person name="Bonometti L."/>
            <person name="Westerberg I."/>
            <person name="Brannstrom I.O."/>
            <person name="Guillou S."/>
            <person name="Cros-Aarteil S."/>
            <person name="Calhoun S."/>
            <person name="Haridas S."/>
            <person name="Kuo A."/>
            <person name="Mondo S."/>
            <person name="Pangilinan J."/>
            <person name="Riley R."/>
            <person name="Labutti K."/>
            <person name="Andreopoulos B."/>
            <person name="Lipzen A."/>
            <person name="Chen C."/>
            <person name="Yanf M."/>
            <person name="Daum C."/>
            <person name="Ng V."/>
            <person name="Clum A."/>
            <person name="Ohm R."/>
            <person name="Martin F."/>
            <person name="Silar P."/>
            <person name="Natvig D."/>
            <person name="Lalanne C."/>
            <person name="Gautier V."/>
            <person name="Ament-Velasquez S.L."/>
            <person name="Kruys A."/>
            <person name="Hutchinson M.I."/>
            <person name="Powell A.J."/>
            <person name="Barry K."/>
            <person name="Miller A.N."/>
            <person name="Grigoriev I.V."/>
            <person name="Debuchy R."/>
            <person name="Gladieux P."/>
            <person name="Thoren M.H."/>
            <person name="Johannesson H."/>
        </authorList>
    </citation>
    <scope>NUCLEOTIDE SEQUENCE</scope>
    <source>
        <strain evidence="2">CBS 892.96</strain>
    </source>
</reference>
<comment type="caution">
    <text evidence="2">The sequence shown here is derived from an EMBL/GenBank/DDBJ whole genome shotgun (WGS) entry which is preliminary data.</text>
</comment>
<evidence type="ECO:0000313" key="3">
    <source>
        <dbReference type="Proteomes" id="UP001302321"/>
    </source>
</evidence>
<feature type="compositionally biased region" description="Basic and acidic residues" evidence="1">
    <location>
        <begin position="250"/>
        <end position="264"/>
    </location>
</feature>
<dbReference type="PANTHER" id="PTHR39606:SF1">
    <property type="entry name" value="CELL SURFACE PROTEIN"/>
    <property type="match status" value="1"/>
</dbReference>
<protein>
    <submittedName>
        <fullName evidence="2">Uncharacterized protein</fullName>
    </submittedName>
</protein>
<evidence type="ECO:0000256" key="1">
    <source>
        <dbReference type="SAM" id="MobiDB-lite"/>
    </source>
</evidence>
<dbReference type="Proteomes" id="UP001302321">
    <property type="component" value="Unassembled WGS sequence"/>
</dbReference>
<proteinExistence type="predicted"/>
<name>A0AAN7A946_9PEZI</name>
<feature type="region of interest" description="Disordered" evidence="1">
    <location>
        <begin position="180"/>
        <end position="199"/>
    </location>
</feature>
<feature type="compositionally biased region" description="Basic and acidic residues" evidence="1">
    <location>
        <begin position="107"/>
        <end position="117"/>
    </location>
</feature>
<evidence type="ECO:0000313" key="2">
    <source>
        <dbReference type="EMBL" id="KAK4177909.1"/>
    </source>
</evidence>